<dbReference type="Pfam" id="PF05879">
    <property type="entry name" value="RHD3_GTPase"/>
    <property type="match status" value="1"/>
</dbReference>
<comment type="subcellular location">
    <subcellularLocation>
        <location evidence="1">Endoplasmic reticulum membrane</location>
        <topology evidence="1">Multi-pass membrane protein</topology>
    </subcellularLocation>
</comment>
<evidence type="ECO:0000259" key="11">
    <source>
        <dbReference type="PROSITE" id="PS51715"/>
    </source>
</evidence>
<keyword evidence="4" id="KW-0378">Hydrolase</keyword>
<proteinExistence type="inferred from homology"/>
<sequence>MVQWDLDNAGPGHHVVAIVGSQSSGKSTLLNKLFGTSFNEMDPKKRCQTTKGIWMSRSERMSALVLDVEGADGCERGEDTGFEHKSTLFAFAISDAIILNLWQHQVGLRKGANLELFETVFEVNLQLFRDSIAKQKTLLMIIIRDHDGDTPLENLKTTLETNFEQIWAKLPKPRSLENCEIHDCFDIEYIGLPSIKYASAQFGTEVAKLRDRFIDRNHGNYVFCPEYFKCSTTDEYDEHLFNIWELIRANEDLDLATKRESVAARKCEEISKTAFAEFKQNIQDLQTWLENDEIIYDQGEQLQSHLDDAMRTFDEKASYYDQRVYQTKQNELFEKINTERQRFFGLHLKNLRRKAINKFNEDMEDKLSEASYDFNKVLDACFTEHDNYFKDYSKVVGLYATDILYEKQYNGFKEDLNKEKQKHKREGERREREKKARLEQEERLRQAKREQEEQLRQAKREQEERLRQAKREQEEQLRQVKREQEEREKKAKREQDERDRKAKEKYEEEMKRIKEEMVRIQENAKKQENENENENEQEKDVSIFEKVVAGTAAVAVGVITENPVLAAAVFKKLLS</sequence>
<name>A0A8H7ERB0_9FUNG</name>
<comment type="similarity">
    <text evidence="9">Belongs to the TRAFAC class dynamin-like GTPase superfamily. GB1/RHD3 GTPase family.</text>
</comment>
<evidence type="ECO:0000313" key="13">
    <source>
        <dbReference type="Proteomes" id="UP000605846"/>
    </source>
</evidence>
<dbReference type="Proteomes" id="UP000605846">
    <property type="component" value="Unassembled WGS sequence"/>
</dbReference>
<dbReference type="CDD" id="cd01851">
    <property type="entry name" value="GBP"/>
    <property type="match status" value="1"/>
</dbReference>
<evidence type="ECO:0000256" key="7">
    <source>
        <dbReference type="ARBA" id="ARBA00023134"/>
    </source>
</evidence>
<dbReference type="OrthoDB" id="1597724at2759"/>
<keyword evidence="5" id="KW-0256">Endoplasmic reticulum</keyword>
<evidence type="ECO:0000256" key="9">
    <source>
        <dbReference type="PROSITE-ProRule" id="PRU01052"/>
    </source>
</evidence>
<dbReference type="InterPro" id="IPR046758">
    <property type="entry name" value="Sey1/RHD3-like_3HB"/>
</dbReference>
<keyword evidence="6" id="KW-1133">Transmembrane helix</keyword>
<dbReference type="GO" id="GO:0016320">
    <property type="term" value="P:endoplasmic reticulum membrane fusion"/>
    <property type="evidence" value="ECO:0007669"/>
    <property type="project" value="TreeGrafter"/>
</dbReference>
<evidence type="ECO:0000256" key="3">
    <source>
        <dbReference type="ARBA" id="ARBA00022741"/>
    </source>
</evidence>
<dbReference type="GO" id="GO:0005789">
    <property type="term" value="C:endoplasmic reticulum membrane"/>
    <property type="evidence" value="ECO:0007669"/>
    <property type="project" value="UniProtKB-SubCell"/>
</dbReference>
<organism evidence="12 13">
    <name type="scientific">Apophysomyces ossiformis</name>
    <dbReference type="NCBI Taxonomy" id="679940"/>
    <lineage>
        <taxon>Eukaryota</taxon>
        <taxon>Fungi</taxon>
        <taxon>Fungi incertae sedis</taxon>
        <taxon>Mucoromycota</taxon>
        <taxon>Mucoromycotina</taxon>
        <taxon>Mucoromycetes</taxon>
        <taxon>Mucorales</taxon>
        <taxon>Mucorineae</taxon>
        <taxon>Mucoraceae</taxon>
        <taxon>Apophysomyces</taxon>
    </lineage>
</organism>
<dbReference type="PANTHER" id="PTHR45923:SF2">
    <property type="entry name" value="PROTEIN SEY1"/>
    <property type="match status" value="1"/>
</dbReference>
<comment type="caution">
    <text evidence="12">The sequence shown here is derived from an EMBL/GenBank/DDBJ whole genome shotgun (WGS) entry which is preliminary data.</text>
</comment>
<dbReference type="Pfam" id="PF20428">
    <property type="entry name" value="Sey1_3HB"/>
    <property type="match status" value="1"/>
</dbReference>
<evidence type="ECO:0000256" key="4">
    <source>
        <dbReference type="ARBA" id="ARBA00022801"/>
    </source>
</evidence>
<dbReference type="SUPFAM" id="SSF52540">
    <property type="entry name" value="P-loop containing nucleoside triphosphate hydrolases"/>
    <property type="match status" value="1"/>
</dbReference>
<dbReference type="EMBL" id="JABAYA010000026">
    <property type="protein sequence ID" value="KAF7729331.1"/>
    <property type="molecule type" value="Genomic_DNA"/>
</dbReference>
<evidence type="ECO:0000256" key="1">
    <source>
        <dbReference type="ARBA" id="ARBA00004477"/>
    </source>
</evidence>
<dbReference type="AlphaFoldDB" id="A0A8H7ERB0"/>
<gene>
    <name evidence="12" type="primary">SEY1_3</name>
    <name evidence="12" type="ORF">EC973_004587</name>
</gene>
<evidence type="ECO:0000256" key="6">
    <source>
        <dbReference type="ARBA" id="ARBA00022989"/>
    </source>
</evidence>
<dbReference type="InterPro" id="IPR030386">
    <property type="entry name" value="G_GB1_RHD3_dom"/>
</dbReference>
<dbReference type="PROSITE" id="PS51715">
    <property type="entry name" value="G_GB1_RHD3"/>
    <property type="match status" value="1"/>
</dbReference>
<feature type="compositionally biased region" description="Basic and acidic residues" evidence="10">
    <location>
        <begin position="519"/>
        <end position="529"/>
    </location>
</feature>
<protein>
    <submittedName>
        <fullName evidence="12">Dynamin-like GTPase that mediates homotypic ER fusion</fullName>
    </submittedName>
</protein>
<accession>A0A8H7ERB0</accession>
<dbReference type="InterPro" id="IPR027417">
    <property type="entry name" value="P-loop_NTPase"/>
</dbReference>
<dbReference type="GO" id="GO:0005525">
    <property type="term" value="F:GTP binding"/>
    <property type="evidence" value="ECO:0007669"/>
    <property type="project" value="UniProtKB-KW"/>
</dbReference>
<evidence type="ECO:0000256" key="2">
    <source>
        <dbReference type="ARBA" id="ARBA00022692"/>
    </source>
</evidence>
<dbReference type="Gene3D" id="3.40.50.300">
    <property type="entry name" value="P-loop containing nucleotide triphosphate hydrolases"/>
    <property type="match status" value="1"/>
</dbReference>
<keyword evidence="3" id="KW-0547">Nucleotide-binding</keyword>
<dbReference type="InterPro" id="IPR008803">
    <property type="entry name" value="RHD3/Sey1"/>
</dbReference>
<evidence type="ECO:0000256" key="8">
    <source>
        <dbReference type="ARBA" id="ARBA00023136"/>
    </source>
</evidence>
<dbReference type="FunFam" id="3.40.50.300:FF:000727">
    <property type="entry name" value="Protein SEY1 homolog"/>
    <property type="match status" value="1"/>
</dbReference>
<feature type="region of interest" description="Disordered" evidence="10">
    <location>
        <begin position="416"/>
        <end position="507"/>
    </location>
</feature>
<feature type="region of interest" description="Disordered" evidence="10">
    <location>
        <begin position="519"/>
        <end position="539"/>
    </location>
</feature>
<evidence type="ECO:0000256" key="10">
    <source>
        <dbReference type="SAM" id="MobiDB-lite"/>
    </source>
</evidence>
<reference evidence="12" key="1">
    <citation type="submission" date="2020-01" db="EMBL/GenBank/DDBJ databases">
        <title>Genome Sequencing of Three Apophysomyces-Like Fungal Strains Confirms a Novel Fungal Genus in the Mucoromycota with divergent Burkholderia-like Endosymbiotic Bacteria.</title>
        <authorList>
            <person name="Stajich J.E."/>
            <person name="Macias A.M."/>
            <person name="Carter-House D."/>
            <person name="Lovett B."/>
            <person name="Kasson L.R."/>
            <person name="Berry K."/>
            <person name="Grigoriev I."/>
            <person name="Chang Y."/>
            <person name="Spatafora J."/>
            <person name="Kasson M.T."/>
        </authorList>
    </citation>
    <scope>NUCLEOTIDE SEQUENCE</scope>
    <source>
        <strain evidence="12">NRRL A-21654</strain>
    </source>
</reference>
<keyword evidence="13" id="KW-1185">Reference proteome</keyword>
<keyword evidence="2" id="KW-0812">Transmembrane</keyword>
<dbReference type="PANTHER" id="PTHR45923">
    <property type="entry name" value="PROTEIN SEY1"/>
    <property type="match status" value="1"/>
</dbReference>
<evidence type="ECO:0000313" key="12">
    <source>
        <dbReference type="EMBL" id="KAF7729331.1"/>
    </source>
</evidence>
<keyword evidence="8" id="KW-0472">Membrane</keyword>
<dbReference type="GO" id="GO:0003924">
    <property type="term" value="F:GTPase activity"/>
    <property type="evidence" value="ECO:0007669"/>
    <property type="project" value="TreeGrafter"/>
</dbReference>
<evidence type="ECO:0000256" key="5">
    <source>
        <dbReference type="ARBA" id="ARBA00022824"/>
    </source>
</evidence>
<feature type="domain" description="GB1/RHD3-type G" evidence="11">
    <location>
        <begin position="10"/>
        <end position="227"/>
    </location>
</feature>
<keyword evidence="7" id="KW-0342">GTP-binding</keyword>